<evidence type="ECO:0000313" key="1">
    <source>
        <dbReference type="EMBL" id="VDL75421.1"/>
    </source>
</evidence>
<evidence type="ECO:0000313" key="3">
    <source>
        <dbReference type="WBParaSite" id="NBR_0001183101-mRNA-1"/>
    </source>
</evidence>
<reference evidence="3" key="1">
    <citation type="submission" date="2017-02" db="UniProtKB">
        <authorList>
            <consortium name="WormBaseParasite"/>
        </authorList>
    </citation>
    <scope>IDENTIFICATION</scope>
</reference>
<reference evidence="1 2" key="2">
    <citation type="submission" date="2018-11" db="EMBL/GenBank/DDBJ databases">
        <authorList>
            <consortium name="Pathogen Informatics"/>
        </authorList>
    </citation>
    <scope>NUCLEOTIDE SEQUENCE [LARGE SCALE GENOMIC DNA]</scope>
</reference>
<dbReference type="EMBL" id="UYSL01020610">
    <property type="protein sequence ID" value="VDL75421.1"/>
    <property type="molecule type" value="Genomic_DNA"/>
</dbReference>
<sequence length="126" mass="14576">MRAVAELRELKMRPQQGVADFCVAMEKLGRKAYPDSTGGDWSLEFAYILLSNLKSWPEHVQLLSALHRVRPDHAYEEVKQLALSIESSKAIYGGRSAERWENKKQALSYQSWKGEKFRMEGKVFRE</sequence>
<dbReference type="AlphaFoldDB" id="A0A0N4Y6U3"/>
<dbReference type="STRING" id="27835.A0A0N4Y6U3"/>
<proteinExistence type="predicted"/>
<accession>A0A0N4Y6U3</accession>
<dbReference type="WBParaSite" id="NBR_0001183101-mRNA-1">
    <property type="protein sequence ID" value="NBR_0001183101-mRNA-1"/>
    <property type="gene ID" value="NBR_0001183101"/>
</dbReference>
<organism evidence="3">
    <name type="scientific">Nippostrongylus brasiliensis</name>
    <name type="common">Rat hookworm</name>
    <dbReference type="NCBI Taxonomy" id="27835"/>
    <lineage>
        <taxon>Eukaryota</taxon>
        <taxon>Metazoa</taxon>
        <taxon>Ecdysozoa</taxon>
        <taxon>Nematoda</taxon>
        <taxon>Chromadorea</taxon>
        <taxon>Rhabditida</taxon>
        <taxon>Rhabditina</taxon>
        <taxon>Rhabditomorpha</taxon>
        <taxon>Strongyloidea</taxon>
        <taxon>Heligmosomidae</taxon>
        <taxon>Nippostrongylus</taxon>
    </lineage>
</organism>
<gene>
    <name evidence="1" type="ORF">NBR_LOCUS11832</name>
</gene>
<dbReference type="Proteomes" id="UP000271162">
    <property type="component" value="Unassembled WGS sequence"/>
</dbReference>
<protein>
    <submittedName>
        <fullName evidence="3">Transposase</fullName>
    </submittedName>
</protein>
<name>A0A0N4Y6U3_NIPBR</name>
<keyword evidence="2" id="KW-1185">Reference proteome</keyword>
<evidence type="ECO:0000313" key="2">
    <source>
        <dbReference type="Proteomes" id="UP000271162"/>
    </source>
</evidence>